<reference evidence="6 7" key="1">
    <citation type="journal article" date="2019" name="Int. J. Syst. Evol. Microbiol.">
        <title>The Global Catalogue of Microorganisms (GCM) 10K type strain sequencing project: providing services to taxonomists for standard genome sequencing and annotation.</title>
        <authorList>
            <consortium name="The Broad Institute Genomics Platform"/>
            <consortium name="The Broad Institute Genome Sequencing Center for Infectious Disease"/>
            <person name="Wu L."/>
            <person name="Ma J."/>
        </authorList>
    </citation>
    <scope>NUCLEOTIDE SEQUENCE [LARGE SCALE GENOMIC DNA]</scope>
    <source>
        <strain evidence="6 7">JCM 10671</strain>
    </source>
</reference>
<dbReference type="Proteomes" id="UP001500957">
    <property type="component" value="Unassembled WGS sequence"/>
</dbReference>
<dbReference type="InterPro" id="IPR050172">
    <property type="entry name" value="SsuD_RutA_monooxygenase"/>
</dbReference>
<dbReference type="PANTHER" id="PTHR42847:SF4">
    <property type="entry name" value="ALKANESULFONATE MONOOXYGENASE-RELATED"/>
    <property type="match status" value="1"/>
</dbReference>
<dbReference type="NCBIfam" id="TIGR03619">
    <property type="entry name" value="F420_Rv2161c"/>
    <property type="match status" value="1"/>
</dbReference>
<dbReference type="InterPro" id="IPR019921">
    <property type="entry name" value="Lucif-like_OxRdtase_Rv2161c"/>
</dbReference>
<dbReference type="PANTHER" id="PTHR42847">
    <property type="entry name" value="ALKANESULFONATE MONOOXYGENASE"/>
    <property type="match status" value="1"/>
</dbReference>
<evidence type="ECO:0000256" key="3">
    <source>
        <dbReference type="ARBA" id="ARBA00023002"/>
    </source>
</evidence>
<keyword evidence="1" id="KW-0285">Flavoprotein</keyword>
<keyword evidence="7" id="KW-1185">Reference proteome</keyword>
<keyword evidence="3" id="KW-0560">Oxidoreductase</keyword>
<evidence type="ECO:0000256" key="4">
    <source>
        <dbReference type="ARBA" id="ARBA00023033"/>
    </source>
</evidence>
<dbReference type="EMBL" id="BAAAHE010000014">
    <property type="protein sequence ID" value="GAA0616553.1"/>
    <property type="molecule type" value="Genomic_DNA"/>
</dbReference>
<evidence type="ECO:0000259" key="5">
    <source>
        <dbReference type="Pfam" id="PF00296"/>
    </source>
</evidence>
<evidence type="ECO:0000256" key="2">
    <source>
        <dbReference type="ARBA" id="ARBA00022643"/>
    </source>
</evidence>
<organism evidence="6 7">
    <name type="scientific">Sporichthya brevicatena</name>
    <dbReference type="NCBI Taxonomy" id="171442"/>
    <lineage>
        <taxon>Bacteria</taxon>
        <taxon>Bacillati</taxon>
        <taxon>Actinomycetota</taxon>
        <taxon>Actinomycetes</taxon>
        <taxon>Sporichthyales</taxon>
        <taxon>Sporichthyaceae</taxon>
        <taxon>Sporichthya</taxon>
    </lineage>
</organism>
<dbReference type="InterPro" id="IPR011251">
    <property type="entry name" value="Luciferase-like_dom"/>
</dbReference>
<gene>
    <name evidence="6" type="ORF">GCM10009547_18280</name>
</gene>
<keyword evidence="2" id="KW-0288">FMN</keyword>
<sequence>MRFTVDYPVSAPGYDPAILRPEGMATIARTADELGYGALAFTDHPAPSQKWMDAGGHESLDIFSALGFCAAHTTRIKLMTYLLVLPYRNPFLTAKGLITLDLLSEGRVIAGVGTGYLRSEFRALGADFAVRNALFDEAVEVLRGVFRQSPFSFEGEHVQASDVAALPRPVQPGGPPLIVGGASRVARERAARLDGWTPLITTPEEAASIRSPQISTVEELGRQIAEVREAAGRDLFLQTHTPQTAYLSGGFSVEEHRDHLGRLAEAGVGHFVVRPTGASVEAVVDELHTYADTFFG</sequence>
<proteinExistence type="predicted"/>
<dbReference type="InterPro" id="IPR036661">
    <property type="entry name" value="Luciferase-like_sf"/>
</dbReference>
<name>A0ABN1GQI2_9ACTN</name>
<dbReference type="SUPFAM" id="SSF51679">
    <property type="entry name" value="Bacterial luciferase-like"/>
    <property type="match status" value="1"/>
</dbReference>
<evidence type="ECO:0000313" key="7">
    <source>
        <dbReference type="Proteomes" id="UP001500957"/>
    </source>
</evidence>
<protein>
    <submittedName>
        <fullName evidence="6">LLM class F420-dependent oxidoreductase</fullName>
    </submittedName>
</protein>
<comment type="caution">
    <text evidence="6">The sequence shown here is derived from an EMBL/GenBank/DDBJ whole genome shotgun (WGS) entry which is preliminary data.</text>
</comment>
<evidence type="ECO:0000313" key="6">
    <source>
        <dbReference type="EMBL" id="GAA0616553.1"/>
    </source>
</evidence>
<accession>A0ABN1GQI2</accession>
<evidence type="ECO:0000256" key="1">
    <source>
        <dbReference type="ARBA" id="ARBA00022630"/>
    </source>
</evidence>
<feature type="domain" description="Luciferase-like" evidence="5">
    <location>
        <begin position="19"/>
        <end position="234"/>
    </location>
</feature>
<dbReference type="RefSeq" id="WP_344603858.1">
    <property type="nucleotide sequence ID" value="NZ_BAAAHE010000014.1"/>
</dbReference>
<keyword evidence="4" id="KW-0503">Monooxygenase</keyword>
<dbReference type="Gene3D" id="3.20.20.30">
    <property type="entry name" value="Luciferase-like domain"/>
    <property type="match status" value="1"/>
</dbReference>
<dbReference type="Pfam" id="PF00296">
    <property type="entry name" value="Bac_luciferase"/>
    <property type="match status" value="1"/>
</dbReference>